<accession>L0K6T8</accession>
<name>L0K6T8_9EURY</name>
<proteinExistence type="predicted"/>
<gene>
    <name evidence="1" type="ORF">Natoc_4112</name>
</gene>
<dbReference type="KEGG" id="nou:Natoc_4112"/>
<evidence type="ECO:0000313" key="1">
    <source>
        <dbReference type="EMBL" id="AGB39823.1"/>
    </source>
</evidence>
<dbReference type="EMBL" id="CP003931">
    <property type="protein sequence ID" value="AGB39823.1"/>
    <property type="molecule type" value="Genomic_DNA"/>
</dbReference>
<keyword evidence="1" id="KW-0614">Plasmid</keyword>
<evidence type="ECO:0000313" key="2">
    <source>
        <dbReference type="Proteomes" id="UP000010878"/>
    </source>
</evidence>
<dbReference type="AlphaFoldDB" id="L0K6T8"/>
<keyword evidence="2" id="KW-1185">Reference proteome</keyword>
<sequence length="31" mass="3628">MTLSLPILPNQMLQIHLESFKINMQKESSQK</sequence>
<organism evidence="1 2">
    <name type="scientific">Natronococcus occultus SP4</name>
    <dbReference type="NCBI Taxonomy" id="694430"/>
    <lineage>
        <taxon>Archaea</taxon>
        <taxon>Methanobacteriati</taxon>
        <taxon>Methanobacteriota</taxon>
        <taxon>Stenosarchaea group</taxon>
        <taxon>Halobacteria</taxon>
        <taxon>Halobacteriales</taxon>
        <taxon>Natrialbaceae</taxon>
        <taxon>Natronococcus</taxon>
    </lineage>
</organism>
<geneLocation type="plasmid" evidence="1">
    <name>2</name>
</geneLocation>
<protein>
    <submittedName>
        <fullName evidence="1">Uncharacterized protein</fullName>
    </submittedName>
</protein>
<reference evidence="1 2" key="1">
    <citation type="submission" date="2012-11" db="EMBL/GenBank/DDBJ databases">
        <title>FINISHED of Natronococcus occultus SP4, DSM 3396.</title>
        <authorList>
            <consortium name="DOE Joint Genome Institute"/>
            <person name="Eisen J."/>
            <person name="Huntemann M."/>
            <person name="Wei C.-L."/>
            <person name="Han J."/>
            <person name="Detter J.C."/>
            <person name="Han C."/>
            <person name="Tapia R."/>
            <person name="Chen A."/>
            <person name="Kyrpides N."/>
            <person name="Mavromatis K."/>
            <person name="Markowitz V."/>
            <person name="Szeto E."/>
            <person name="Ivanova N."/>
            <person name="Mikhailova N."/>
            <person name="Ovchinnikova G."/>
            <person name="Pagani I."/>
            <person name="Pati A."/>
            <person name="Goodwin L."/>
            <person name="Nordberg H.P."/>
            <person name="Cantor M.N."/>
            <person name="Hua S.X."/>
            <person name="Woyke T."/>
            <person name="Eisen J."/>
            <person name="Klenk H.-P."/>
            <person name="Klenk H.-P."/>
        </authorList>
    </citation>
    <scope>NUCLEOTIDE SEQUENCE [LARGE SCALE GENOMIC DNA]</scope>
    <source>
        <strain evidence="1 2">SP4</strain>
        <plasmid evidence="2">Plasmid 2</plasmid>
    </source>
</reference>
<dbReference type="Proteomes" id="UP000010878">
    <property type="component" value="Plasmid 2"/>
</dbReference>
<dbReference type="HOGENOM" id="CLU_3394538_0_0_2"/>